<name>A0ABT8XJ67_9HYPH</name>
<feature type="transmembrane region" description="Helical" evidence="1">
    <location>
        <begin position="112"/>
        <end position="130"/>
    </location>
</feature>
<dbReference type="Proteomes" id="UP001177080">
    <property type="component" value="Unassembled WGS sequence"/>
</dbReference>
<evidence type="ECO:0000313" key="2">
    <source>
        <dbReference type="EMBL" id="MDO6123752.1"/>
    </source>
</evidence>
<keyword evidence="3" id="KW-1185">Reference proteome</keyword>
<gene>
    <name evidence="2" type="ORF">GB928_021375</name>
</gene>
<accession>A0ABT8XJ67</accession>
<feature type="transmembrane region" description="Helical" evidence="1">
    <location>
        <begin position="142"/>
        <end position="161"/>
    </location>
</feature>
<dbReference type="EMBL" id="WHSC02000009">
    <property type="protein sequence ID" value="MDO6123752.1"/>
    <property type="molecule type" value="Genomic_DNA"/>
</dbReference>
<sequence length="188" mass="20894">MSDAFGFMFAFYGLLLGLAVVEVVSGFSRAYDERQQRRIGIVAPLFGLMLLVDLVTFWMNAWAYREMADINHMIAYAVAVVALLYYFAATQVFPKATEKDTLDNHIMEHRRVVVYCVLGSNLMTQIPPAISAFTTPWPLQDFTLWITLNLIYYALLLTAAFAKSKTVVIAAVATAVIYVLGATAIFAG</sequence>
<reference evidence="2" key="1">
    <citation type="submission" date="2022-04" db="EMBL/GenBank/DDBJ databases">
        <title>Shinella lacus sp. nov., a novel member of the genus Shinella from water.</title>
        <authorList>
            <person name="Deng Y."/>
        </authorList>
    </citation>
    <scope>NUCLEOTIDE SEQUENCE</scope>
    <source>
        <strain evidence="2">JCM 31239</strain>
    </source>
</reference>
<keyword evidence="1" id="KW-0472">Membrane</keyword>
<feature type="transmembrane region" description="Helical" evidence="1">
    <location>
        <begin position="6"/>
        <end position="27"/>
    </location>
</feature>
<comment type="caution">
    <text evidence="2">The sequence shown here is derived from an EMBL/GenBank/DDBJ whole genome shotgun (WGS) entry which is preliminary data.</text>
</comment>
<evidence type="ECO:0000313" key="3">
    <source>
        <dbReference type="Proteomes" id="UP001177080"/>
    </source>
</evidence>
<feature type="transmembrane region" description="Helical" evidence="1">
    <location>
        <begin position="168"/>
        <end position="187"/>
    </location>
</feature>
<protein>
    <submittedName>
        <fullName evidence="2">Uncharacterized protein</fullName>
    </submittedName>
</protein>
<dbReference type="RefSeq" id="WP_244759675.1">
    <property type="nucleotide sequence ID" value="NZ_JALJCJ010000001.1"/>
</dbReference>
<keyword evidence="1" id="KW-1133">Transmembrane helix</keyword>
<evidence type="ECO:0000256" key="1">
    <source>
        <dbReference type="SAM" id="Phobius"/>
    </source>
</evidence>
<proteinExistence type="predicted"/>
<feature type="transmembrane region" description="Helical" evidence="1">
    <location>
        <begin position="73"/>
        <end position="92"/>
    </location>
</feature>
<organism evidence="2 3">
    <name type="scientific">Shinella curvata</name>
    <dbReference type="NCBI Taxonomy" id="1817964"/>
    <lineage>
        <taxon>Bacteria</taxon>
        <taxon>Pseudomonadati</taxon>
        <taxon>Pseudomonadota</taxon>
        <taxon>Alphaproteobacteria</taxon>
        <taxon>Hyphomicrobiales</taxon>
        <taxon>Rhizobiaceae</taxon>
        <taxon>Shinella</taxon>
    </lineage>
</organism>
<feature type="transmembrane region" description="Helical" evidence="1">
    <location>
        <begin position="39"/>
        <end position="61"/>
    </location>
</feature>
<keyword evidence="1" id="KW-0812">Transmembrane</keyword>